<sequence length="64" mass="7365">MDSVDYLVLTHPDEDHIEDLPEFSSYYSPEVIARRDVADEYMNRSTNRSPIGYIDTNRPAGNSE</sequence>
<name>A0ABD6C568_9EURY</name>
<proteinExistence type="predicted"/>
<comment type="caution">
    <text evidence="2">The sequence shown here is derived from an EMBL/GenBank/DDBJ whole genome shotgun (WGS) entry which is preliminary data.</text>
</comment>
<dbReference type="InterPro" id="IPR001279">
    <property type="entry name" value="Metallo-B-lactamas"/>
</dbReference>
<dbReference type="RefSeq" id="WP_379812618.1">
    <property type="nucleotide sequence ID" value="NZ_JANHDL010000021.1"/>
</dbReference>
<evidence type="ECO:0000313" key="2">
    <source>
        <dbReference type="EMBL" id="MFD1572089.1"/>
    </source>
</evidence>
<reference evidence="2 3" key="1">
    <citation type="journal article" date="2019" name="Int. J. Syst. Evol. Microbiol.">
        <title>The Global Catalogue of Microorganisms (GCM) 10K type strain sequencing project: providing services to taxonomists for standard genome sequencing and annotation.</title>
        <authorList>
            <consortium name="The Broad Institute Genomics Platform"/>
            <consortium name="The Broad Institute Genome Sequencing Center for Infectious Disease"/>
            <person name="Wu L."/>
            <person name="Ma J."/>
        </authorList>
    </citation>
    <scope>NUCLEOTIDE SEQUENCE [LARGE SCALE GENOMIC DNA]</scope>
    <source>
        <strain evidence="2 3">CGMCC 1.12689</strain>
    </source>
</reference>
<dbReference type="SUPFAM" id="SSF56281">
    <property type="entry name" value="Metallo-hydrolase/oxidoreductase"/>
    <property type="match status" value="1"/>
</dbReference>
<protein>
    <submittedName>
        <fullName evidence="2">MBL fold metallo-hydrolase</fullName>
    </submittedName>
</protein>
<keyword evidence="3" id="KW-1185">Reference proteome</keyword>
<dbReference type="InterPro" id="IPR036866">
    <property type="entry name" value="RibonucZ/Hydroxyglut_hydro"/>
</dbReference>
<dbReference type="EMBL" id="JBHUDB010000023">
    <property type="protein sequence ID" value="MFD1572089.1"/>
    <property type="molecule type" value="Genomic_DNA"/>
</dbReference>
<evidence type="ECO:0000259" key="1">
    <source>
        <dbReference type="Pfam" id="PF00753"/>
    </source>
</evidence>
<dbReference type="Gene3D" id="3.60.15.10">
    <property type="entry name" value="Ribonuclease Z/Hydroxyacylglutathione hydrolase-like"/>
    <property type="match status" value="1"/>
</dbReference>
<gene>
    <name evidence="2" type="ORF">ACFR9T_16145</name>
</gene>
<dbReference type="Pfam" id="PF00753">
    <property type="entry name" value="Lactamase_B"/>
    <property type="match status" value="1"/>
</dbReference>
<dbReference type="AlphaFoldDB" id="A0ABD6C568"/>
<accession>A0ABD6C568</accession>
<feature type="domain" description="Metallo-beta-lactamase" evidence="1">
    <location>
        <begin position="3"/>
        <end position="48"/>
    </location>
</feature>
<dbReference type="Proteomes" id="UP001597185">
    <property type="component" value="Unassembled WGS sequence"/>
</dbReference>
<organism evidence="2 3">
    <name type="scientific">Halorubrum laminariae</name>
    <dbReference type="NCBI Taxonomy" id="1433523"/>
    <lineage>
        <taxon>Archaea</taxon>
        <taxon>Methanobacteriati</taxon>
        <taxon>Methanobacteriota</taxon>
        <taxon>Stenosarchaea group</taxon>
        <taxon>Halobacteria</taxon>
        <taxon>Halobacteriales</taxon>
        <taxon>Haloferacaceae</taxon>
        <taxon>Halorubrum</taxon>
    </lineage>
</organism>
<evidence type="ECO:0000313" key="3">
    <source>
        <dbReference type="Proteomes" id="UP001597185"/>
    </source>
</evidence>